<dbReference type="Proteomes" id="UP000037558">
    <property type="component" value="Unassembled WGS sequence"/>
</dbReference>
<organism evidence="4 5">
    <name type="scientific">Priestia koreensis</name>
    <dbReference type="NCBI Taxonomy" id="284581"/>
    <lineage>
        <taxon>Bacteria</taxon>
        <taxon>Bacillati</taxon>
        <taxon>Bacillota</taxon>
        <taxon>Bacilli</taxon>
        <taxon>Bacillales</taxon>
        <taxon>Bacillaceae</taxon>
        <taxon>Priestia</taxon>
    </lineage>
</organism>
<accession>A0A0M0L587</accession>
<dbReference type="Gene3D" id="3.40.630.30">
    <property type="match status" value="1"/>
</dbReference>
<dbReference type="EMBL" id="LILC01000013">
    <property type="protein sequence ID" value="KOO46204.1"/>
    <property type="molecule type" value="Genomic_DNA"/>
</dbReference>
<dbReference type="GO" id="GO:0008080">
    <property type="term" value="F:N-acetyltransferase activity"/>
    <property type="evidence" value="ECO:0007669"/>
    <property type="project" value="InterPro"/>
</dbReference>
<evidence type="ECO:0000256" key="2">
    <source>
        <dbReference type="ARBA" id="ARBA00023315"/>
    </source>
</evidence>
<dbReference type="InterPro" id="IPR045039">
    <property type="entry name" value="NSI-like"/>
</dbReference>
<keyword evidence="2" id="KW-0012">Acyltransferase</keyword>
<dbReference type="CDD" id="cd04301">
    <property type="entry name" value="NAT_SF"/>
    <property type="match status" value="1"/>
</dbReference>
<dbReference type="OrthoDB" id="9775804at2"/>
<dbReference type="PROSITE" id="PS51186">
    <property type="entry name" value="GNAT"/>
    <property type="match status" value="1"/>
</dbReference>
<dbReference type="InterPro" id="IPR000182">
    <property type="entry name" value="GNAT_dom"/>
</dbReference>
<evidence type="ECO:0000259" key="3">
    <source>
        <dbReference type="PROSITE" id="PS51186"/>
    </source>
</evidence>
<dbReference type="InterPro" id="IPR016181">
    <property type="entry name" value="Acyl_CoA_acyltransferase"/>
</dbReference>
<dbReference type="PATRIC" id="fig|284581.3.peg.2102"/>
<evidence type="ECO:0000256" key="1">
    <source>
        <dbReference type="ARBA" id="ARBA00022679"/>
    </source>
</evidence>
<dbReference type="PANTHER" id="PTHR43626">
    <property type="entry name" value="ACYL-COA N-ACYLTRANSFERASE"/>
    <property type="match status" value="1"/>
</dbReference>
<keyword evidence="5" id="KW-1185">Reference proteome</keyword>
<dbReference type="Pfam" id="PF00583">
    <property type="entry name" value="Acetyltransf_1"/>
    <property type="match status" value="1"/>
</dbReference>
<gene>
    <name evidence="4" type="ORF">AMD01_10085</name>
</gene>
<protein>
    <submittedName>
        <fullName evidence="4">Acetyltransferase</fullName>
    </submittedName>
</protein>
<dbReference type="PANTHER" id="PTHR43626:SF4">
    <property type="entry name" value="GCN5-RELATED N-ACETYLTRANSFERASE 2, CHLOROPLASTIC"/>
    <property type="match status" value="1"/>
</dbReference>
<reference evidence="5" key="1">
    <citation type="submission" date="2015-08" db="EMBL/GenBank/DDBJ databases">
        <title>Fjat-14210 dsm16467.</title>
        <authorList>
            <person name="Liu B."/>
            <person name="Wang J."/>
            <person name="Zhu Y."/>
            <person name="Liu G."/>
            <person name="Chen Q."/>
            <person name="Chen Z."/>
            <person name="Lan J."/>
            <person name="Che J."/>
            <person name="Ge C."/>
            <person name="Shi H."/>
            <person name="Pan Z."/>
            <person name="Liu X."/>
        </authorList>
    </citation>
    <scope>NUCLEOTIDE SEQUENCE [LARGE SCALE GENOMIC DNA]</scope>
    <source>
        <strain evidence="5">DSM 16467</strain>
    </source>
</reference>
<proteinExistence type="predicted"/>
<dbReference type="SUPFAM" id="SSF55729">
    <property type="entry name" value="Acyl-CoA N-acyltransferases (Nat)"/>
    <property type="match status" value="1"/>
</dbReference>
<sequence>MIYTTSLQDITEHMLEGFFNDWENAPTPATHLHLLERSYKVVVAIDEEKNEVVGFITAISDGLLSASISFLEVLPQYRGQGIGKDLLKEMLEELDHLYMIDVVGDETVKQFCEELGFQPSIGMVKRNLAFQSGKED</sequence>
<keyword evidence="1 4" id="KW-0808">Transferase</keyword>
<feature type="domain" description="N-acetyltransferase" evidence="3">
    <location>
        <begin position="5"/>
        <end position="136"/>
    </location>
</feature>
<evidence type="ECO:0000313" key="4">
    <source>
        <dbReference type="EMBL" id="KOO46204.1"/>
    </source>
</evidence>
<evidence type="ECO:0000313" key="5">
    <source>
        <dbReference type="Proteomes" id="UP000037558"/>
    </source>
</evidence>
<name>A0A0M0L587_9BACI</name>
<dbReference type="GO" id="GO:0005737">
    <property type="term" value="C:cytoplasm"/>
    <property type="evidence" value="ECO:0007669"/>
    <property type="project" value="TreeGrafter"/>
</dbReference>
<comment type="caution">
    <text evidence="4">The sequence shown here is derived from an EMBL/GenBank/DDBJ whole genome shotgun (WGS) entry which is preliminary data.</text>
</comment>
<dbReference type="AlphaFoldDB" id="A0A0M0L587"/>
<dbReference type="STRING" id="284581.AMD01_10085"/>
<dbReference type="RefSeq" id="WP_053401275.1">
    <property type="nucleotide sequence ID" value="NZ_JAUKEN010000001.1"/>
</dbReference>